<comment type="caution">
    <text evidence="1">The sequence shown here is derived from an EMBL/GenBank/DDBJ whole genome shotgun (WGS) entry which is preliminary data.</text>
</comment>
<dbReference type="EMBL" id="CM042883">
    <property type="protein sequence ID" value="KAI4373041.1"/>
    <property type="molecule type" value="Genomic_DNA"/>
</dbReference>
<evidence type="ECO:0000313" key="2">
    <source>
        <dbReference type="Proteomes" id="UP001057402"/>
    </source>
</evidence>
<reference evidence="2" key="1">
    <citation type="journal article" date="2023" name="Front. Plant Sci.">
        <title>Chromosomal-level genome assembly of Melastoma candidum provides insights into trichome evolution.</title>
        <authorList>
            <person name="Zhong Y."/>
            <person name="Wu W."/>
            <person name="Sun C."/>
            <person name="Zou P."/>
            <person name="Liu Y."/>
            <person name="Dai S."/>
            <person name="Zhou R."/>
        </authorList>
    </citation>
    <scope>NUCLEOTIDE SEQUENCE [LARGE SCALE GENOMIC DNA]</scope>
</reference>
<name>A0ACB9R5C9_9MYRT</name>
<proteinExistence type="predicted"/>
<sequence>MGSSSMWRKAKLALGLNLSSCVYPPGMSDDDSRVVNVAARGSGRRSLLLSRSGCDSSKVGFQRTCSICLNKMKQGGGQAVFTAECSHSFHFHCIAMNIKFGNQICPVCRAKWKEVPSEASLLINPPQGQRDDLLAVMARRRDHANRRDSVPLFQFPEPSLFDDDGSLDQPSSEPERDPSCGVADGGRSSRVQIKLYPEVSVLPRATSCGDFSFLVNVKAARTNGRTIGGNCRASVDLVTVIDISGSMAGTKLALLKRAMGFVIQNLSSNDRLSVVAFSSTARRLFPLCRMSDAGRQQALRAVNSLVATGGTNIAEGLAKGAKVISDRKHKNPVASIILLSDGQDNYAPNDGQLRKGKNNYPHASPSSLGSDAMGFQLPVHTFGFGIDHDAPAMHSISEVSGGTFSFIETEAVIQDAFAQCIGGLLSVVVQELQVRIDCVHPSMQLVALKAGNYPGHILLDGRAGVIDGGNLYADEERDFLVSVNIPEEWSIKQEMPLPRVKCSYKDPLTMESVTVSGEEVNIRRAEVPSNEVRVSLEVDRQRNRLGAAEAMSQARALAEQGDLKGAATILENCRQIQSQSISAKSNDRLCIALDAEMKGMQERLSSTHEYRMSGRAYILSGLSSHSWQRATARGDSTERHSLIQAYQTPSMTELITQSQATASVRRPSAMQRSLTSSRSHTKHR</sequence>
<organism evidence="1 2">
    <name type="scientific">Melastoma candidum</name>
    <dbReference type="NCBI Taxonomy" id="119954"/>
    <lineage>
        <taxon>Eukaryota</taxon>
        <taxon>Viridiplantae</taxon>
        <taxon>Streptophyta</taxon>
        <taxon>Embryophyta</taxon>
        <taxon>Tracheophyta</taxon>
        <taxon>Spermatophyta</taxon>
        <taxon>Magnoliopsida</taxon>
        <taxon>eudicotyledons</taxon>
        <taxon>Gunneridae</taxon>
        <taxon>Pentapetalae</taxon>
        <taxon>rosids</taxon>
        <taxon>malvids</taxon>
        <taxon>Myrtales</taxon>
        <taxon>Melastomataceae</taxon>
        <taxon>Melastomatoideae</taxon>
        <taxon>Melastomateae</taxon>
        <taxon>Melastoma</taxon>
    </lineage>
</organism>
<gene>
    <name evidence="1" type="ORF">MLD38_011210</name>
</gene>
<dbReference type="Proteomes" id="UP001057402">
    <property type="component" value="Chromosome 4"/>
</dbReference>
<keyword evidence="2" id="KW-1185">Reference proteome</keyword>
<protein>
    <submittedName>
        <fullName evidence="1">Uncharacterized protein</fullName>
    </submittedName>
</protein>
<accession>A0ACB9R5C9</accession>
<evidence type="ECO:0000313" key="1">
    <source>
        <dbReference type="EMBL" id="KAI4373041.1"/>
    </source>
</evidence>